<evidence type="ECO:0000256" key="1">
    <source>
        <dbReference type="ARBA" id="ARBA00006180"/>
    </source>
</evidence>
<evidence type="ECO:0008006" key="6">
    <source>
        <dbReference type="Google" id="ProtNLM"/>
    </source>
</evidence>
<evidence type="ECO:0000256" key="2">
    <source>
        <dbReference type="ARBA" id="ARBA00023306"/>
    </source>
</evidence>
<feature type="compositionally biased region" description="Polar residues" evidence="3">
    <location>
        <begin position="688"/>
        <end position="702"/>
    </location>
</feature>
<dbReference type="SUPFAM" id="SSF48371">
    <property type="entry name" value="ARM repeat"/>
    <property type="match status" value="1"/>
</dbReference>
<dbReference type="GO" id="GO:0005829">
    <property type="term" value="C:cytosol"/>
    <property type="evidence" value="ECO:0007669"/>
    <property type="project" value="TreeGrafter"/>
</dbReference>
<dbReference type="EMBL" id="JAVRJZ010000012">
    <property type="protein sequence ID" value="KAK2716128.1"/>
    <property type="molecule type" value="Genomic_DNA"/>
</dbReference>
<sequence>MAVFNSILLQSASSKIDELLKKEVCKLEEILDESDVLQEVVGDNKSLIAFLLRKDNFTGLVKLVTTEPPADQPEVTRFRLANTASEILSSDIQDIKGHFVTDTSYLGILCDFYNEEKELNPLLASFVSKVLGNLIRKSPEQQSISYEMNCLMLFEYLKSRGNFISRLLAHFETSAVADLIFKLVNEVTGSNVRINVQEWLVQEKLIENLLDLLKPGHDGSTIANASQAICETIRCLREQHIQNMEDGDTGQMNGKTVEPLLAHFHSETILDTILDNIFDGPSSEYSIVEGIQVPLTLLEVRQRAAQSEASEPYFRSVSQDTLKGIVKRLENFHDVLLNPPKKRPVVTPSFSFEIPFGESRLNVCRLLATIVDTMDFETHLRLIELNTLNVMLDLMVEYNQNNFLHAQVERCMSSILLKAPTANDVNAESLLENKEELMNGHPLLCHVLRDCRLVERIVTEFGTEDNHTKQRQSYACHLVCIANCINGGVNGGVNENRIRLVLGDLPEAVREKWTNFLESTLKQINKQNELLPMETHSDKVNEEDMAESLKAAERQSEEMSLHLSFLAYQTPSLTHKFENKLAFPLSQFDENEPFTTVPETLVSISLPQDSEELSRRQAMFEAACNESISPFDDDDIWADRGELGFSPGKAPGKSSDAVTRLDKSGSTSSDDDSVAEMGNMNMEVDPWSSLSAPNQQATTSLDNPWDSESRDATEFDSTDNWANFDSANFESFDSSKSNEKSVAISPWEANTVSDTDMVPPGMDNKEDREIIPNGPTE</sequence>
<comment type="similarity">
    <text evidence="1">Belongs to the SAPS family.</text>
</comment>
<feature type="region of interest" description="Disordered" evidence="3">
    <location>
        <begin position="639"/>
        <end position="777"/>
    </location>
</feature>
<reference evidence="4" key="1">
    <citation type="submission" date="2023-07" db="EMBL/GenBank/DDBJ databases">
        <title>Chromosome-level genome assembly of Artemia franciscana.</title>
        <authorList>
            <person name="Jo E."/>
        </authorList>
    </citation>
    <scope>NUCLEOTIDE SEQUENCE</scope>
    <source>
        <tissue evidence="4">Whole body</tissue>
    </source>
</reference>
<feature type="compositionally biased region" description="Polar residues" evidence="3">
    <location>
        <begin position="718"/>
        <end position="735"/>
    </location>
</feature>
<evidence type="ECO:0000256" key="3">
    <source>
        <dbReference type="SAM" id="MobiDB-lite"/>
    </source>
</evidence>
<dbReference type="Proteomes" id="UP001187531">
    <property type="component" value="Unassembled WGS sequence"/>
</dbReference>
<dbReference type="GO" id="GO:0005634">
    <property type="term" value="C:nucleus"/>
    <property type="evidence" value="ECO:0007669"/>
    <property type="project" value="TreeGrafter"/>
</dbReference>
<keyword evidence="5" id="KW-1185">Reference proteome</keyword>
<accession>A0AA88L237</accession>
<dbReference type="PANTHER" id="PTHR12634:SF8">
    <property type="entry name" value="FIERY MOUNTAIN, ISOFORM D"/>
    <property type="match status" value="1"/>
</dbReference>
<evidence type="ECO:0000313" key="4">
    <source>
        <dbReference type="EMBL" id="KAK2716128.1"/>
    </source>
</evidence>
<gene>
    <name evidence="4" type="ORF">QYM36_010639</name>
</gene>
<dbReference type="GO" id="GO:0019888">
    <property type="term" value="F:protein phosphatase regulator activity"/>
    <property type="evidence" value="ECO:0007669"/>
    <property type="project" value="TreeGrafter"/>
</dbReference>
<dbReference type="InterPro" id="IPR016024">
    <property type="entry name" value="ARM-type_fold"/>
</dbReference>
<dbReference type="GO" id="GO:0019903">
    <property type="term" value="F:protein phosphatase binding"/>
    <property type="evidence" value="ECO:0007669"/>
    <property type="project" value="InterPro"/>
</dbReference>
<proteinExistence type="inferred from homology"/>
<dbReference type="PANTHER" id="PTHR12634">
    <property type="entry name" value="SIT4 YEAST -ASSOCIATING PROTEIN-RELATED"/>
    <property type="match status" value="1"/>
</dbReference>
<keyword evidence="2" id="KW-0131">Cell cycle</keyword>
<name>A0AA88L237_ARTSF</name>
<organism evidence="4 5">
    <name type="scientific">Artemia franciscana</name>
    <name type="common">Brine shrimp</name>
    <name type="synonym">Artemia sanfranciscana</name>
    <dbReference type="NCBI Taxonomy" id="6661"/>
    <lineage>
        <taxon>Eukaryota</taxon>
        <taxon>Metazoa</taxon>
        <taxon>Ecdysozoa</taxon>
        <taxon>Arthropoda</taxon>
        <taxon>Crustacea</taxon>
        <taxon>Branchiopoda</taxon>
        <taxon>Anostraca</taxon>
        <taxon>Artemiidae</taxon>
        <taxon>Artemia</taxon>
    </lineage>
</organism>
<comment type="caution">
    <text evidence="4">The sequence shown here is derived from an EMBL/GenBank/DDBJ whole genome shotgun (WGS) entry which is preliminary data.</text>
</comment>
<dbReference type="InterPro" id="IPR007587">
    <property type="entry name" value="SAPS"/>
</dbReference>
<evidence type="ECO:0000313" key="5">
    <source>
        <dbReference type="Proteomes" id="UP001187531"/>
    </source>
</evidence>
<dbReference type="Pfam" id="PF04499">
    <property type="entry name" value="SAPS"/>
    <property type="match status" value="2"/>
</dbReference>
<dbReference type="AlphaFoldDB" id="A0AA88L237"/>
<protein>
    <recommendedName>
        <fullName evidence="6">Serine/threonine-protein phosphatase 6 regulatory subunit 3</fullName>
    </recommendedName>
</protein>